<dbReference type="AlphaFoldDB" id="A0A8H2JJE1"/>
<dbReference type="RefSeq" id="WP_138624461.1">
    <property type="nucleotide sequence ID" value="NZ_SZVP01000026.1"/>
</dbReference>
<proteinExistence type="predicted"/>
<dbReference type="EMBL" id="SZVP01000026">
    <property type="protein sequence ID" value="TMM41369.1"/>
    <property type="molecule type" value="Genomic_DNA"/>
</dbReference>
<keyword evidence="2" id="KW-1185">Reference proteome</keyword>
<comment type="caution">
    <text evidence="1">The sequence shown here is derived from an EMBL/GenBank/DDBJ whole genome shotgun (WGS) entry which is preliminary data.</text>
</comment>
<dbReference type="OrthoDB" id="5881416at2"/>
<organism evidence="1 2">
    <name type="scientific">Colwellia ponticola</name>
    <dbReference type="NCBI Taxonomy" id="2304625"/>
    <lineage>
        <taxon>Bacteria</taxon>
        <taxon>Pseudomonadati</taxon>
        <taxon>Pseudomonadota</taxon>
        <taxon>Gammaproteobacteria</taxon>
        <taxon>Alteromonadales</taxon>
        <taxon>Colwelliaceae</taxon>
        <taxon>Colwellia</taxon>
    </lineage>
</organism>
<name>A0A8H2JJE1_9GAMM</name>
<dbReference type="Proteomes" id="UP000307702">
    <property type="component" value="Unassembled WGS sequence"/>
</dbReference>
<gene>
    <name evidence="1" type="ORF">FCS21_15605</name>
</gene>
<evidence type="ECO:0000313" key="2">
    <source>
        <dbReference type="Proteomes" id="UP000307702"/>
    </source>
</evidence>
<sequence>MKSDTCFGKMSGEPLSVYFDEEEAQSAAEYSKEIYNNELSPYKCNKCDFWHLSPKSRLTPSEKCQRCTAGDGSYKDTYRTNKEANTRADIIFNEQGINLRIYKCKYSAGWHLTKSHY</sequence>
<accession>A0A8H2JJE1</accession>
<protein>
    <submittedName>
        <fullName evidence="1">Uncharacterized protein</fullName>
    </submittedName>
</protein>
<evidence type="ECO:0000313" key="1">
    <source>
        <dbReference type="EMBL" id="TMM41369.1"/>
    </source>
</evidence>
<reference evidence="1 2" key="1">
    <citation type="submission" date="2019-05" db="EMBL/GenBank/DDBJ databases">
        <title>Colwellia ponticola sp. nov., isolated from seawater.</title>
        <authorList>
            <person name="Yoon J.-H."/>
        </authorList>
    </citation>
    <scope>NUCLEOTIDE SEQUENCE [LARGE SCALE GENOMIC DNA]</scope>
    <source>
        <strain evidence="1 2">OISW-25</strain>
    </source>
</reference>